<keyword evidence="2" id="KW-1185">Reference proteome</keyword>
<dbReference type="HOGENOM" id="CLU_2143082_0_0_14"/>
<accession>I7CFA3</accession>
<reference evidence="1 2" key="1">
    <citation type="journal article" date="2012" name="J. Bacteriol.">
        <title>Genome Sequence of "Candidatus Mycoplasma haemolamae" Strain Purdue, a Red Blood Cell Pathogen of Alpacas (Vicugna pacos) and Llamas (Lama glama).</title>
        <authorList>
            <person name="Guimaraes A.M."/>
            <person name="Toth B."/>
            <person name="Santos A.P."/>
            <person name="do Nascimento N.C."/>
            <person name="Kritchevsky J.E."/>
            <person name="Messick J.B."/>
        </authorList>
    </citation>
    <scope>NUCLEOTIDE SEQUENCE [LARGE SCALE GENOMIC DNA]</scope>
    <source>
        <strain evidence="1 2">Purdue</strain>
    </source>
</reference>
<organism evidence="1 2">
    <name type="scientific">Mycoplasma haematolamae (strain Purdue)</name>
    <dbReference type="NCBI Taxonomy" id="1212765"/>
    <lineage>
        <taxon>Bacteria</taxon>
        <taxon>Bacillati</taxon>
        <taxon>Mycoplasmatota</taxon>
        <taxon>Mollicutes</taxon>
        <taxon>Mycoplasmataceae</taxon>
        <taxon>Mycoplasma</taxon>
    </lineage>
</organism>
<evidence type="ECO:0000313" key="1">
    <source>
        <dbReference type="EMBL" id="AFO51921.1"/>
    </source>
</evidence>
<dbReference type="EMBL" id="CP003731">
    <property type="protein sequence ID" value="AFO51921.1"/>
    <property type="molecule type" value="Genomic_DNA"/>
</dbReference>
<dbReference type="KEGG" id="mhl:MHLP_01705"/>
<dbReference type="AlphaFoldDB" id="I7CFA3"/>
<evidence type="ECO:0000313" key="2">
    <source>
        <dbReference type="Proteomes" id="UP000006502"/>
    </source>
</evidence>
<reference evidence="2" key="2">
    <citation type="submission" date="2012-07" db="EMBL/GenBank/DDBJ databases">
        <title>Complete genome sequence of 'Candidatus Mycoplasma haemolamae'.</title>
        <authorList>
            <person name="Guimaraes A.M.S."/>
            <person name="Toth B."/>
            <person name="Santos A.P."/>
            <person name="Nascimento N.C."/>
            <person name="Sojka J.E."/>
            <person name="Messick J.B."/>
        </authorList>
    </citation>
    <scope>NUCLEOTIDE SEQUENCE [LARGE SCALE GENOMIC DNA]</scope>
    <source>
        <strain evidence="2">Purdue</strain>
    </source>
</reference>
<protein>
    <submittedName>
        <fullName evidence="1">Uncharacterized protein</fullName>
    </submittedName>
</protein>
<proteinExistence type="predicted"/>
<dbReference type="Proteomes" id="UP000006502">
    <property type="component" value="Chromosome"/>
</dbReference>
<gene>
    <name evidence="1" type="ordered locus">MHLP_01705</name>
</gene>
<dbReference type="PATRIC" id="fig|1212765.3.peg.380"/>
<sequence length="112" mass="12527">MGVAGVVGVGKTFLPQVLGYIHSVQAQIDSSNPKETKGITIPDWLFNKYRETKGKKVALKKEPEDSEPINCLKIEESETQPKSEGEVQWILGSSLASWNDFSNWEECKSEKK</sequence>
<name>I7CFA3_MYCHA</name>